<name>A0A1Y0ES67_9BURK</name>
<gene>
    <name evidence="2" type="ORF">CCO03_18270</name>
</gene>
<reference evidence="2 3" key="1">
    <citation type="submission" date="2017-05" db="EMBL/GenBank/DDBJ databases">
        <authorList>
            <person name="Song R."/>
            <person name="Chenine A.L."/>
            <person name="Ruprecht R.M."/>
        </authorList>
    </citation>
    <scope>NUCLEOTIDE SEQUENCE [LARGE SCALE GENOMIC DNA]</scope>
    <source>
        <strain evidence="2 3">DSM 26136</strain>
    </source>
</reference>
<dbReference type="KEGG" id="cser:CCO03_18270"/>
<feature type="region of interest" description="Disordered" evidence="1">
    <location>
        <begin position="28"/>
        <end position="81"/>
    </location>
</feature>
<evidence type="ECO:0000313" key="3">
    <source>
        <dbReference type="Proteomes" id="UP000196138"/>
    </source>
</evidence>
<feature type="compositionally biased region" description="Low complexity" evidence="1">
    <location>
        <begin position="67"/>
        <end position="78"/>
    </location>
</feature>
<protein>
    <submittedName>
        <fullName evidence="2">Uncharacterized protein</fullName>
    </submittedName>
</protein>
<sequence>MGHGLAVLAVAVTTLTAGVDAQAQNSREAIEAVRKHRAEQSQQQGQRSPAPAAKAAPRSTKDQPYRSSADPSADPNASLKSCMDHVGMNPVARDRCMRQHCQGRWGQGACPASGGNVIGDQGGRSNTPLGKCLTEAGNNPFRRNACGWAHCKNDWSSAECKALAPQHTQPSN</sequence>
<dbReference type="EMBL" id="CP021455">
    <property type="protein sequence ID" value="ARU06348.1"/>
    <property type="molecule type" value="Genomic_DNA"/>
</dbReference>
<dbReference type="AlphaFoldDB" id="A0A1Y0ES67"/>
<accession>A0A1Y0ES67</accession>
<organism evidence="2 3">
    <name type="scientific">Comamonas serinivorans</name>
    <dbReference type="NCBI Taxonomy" id="1082851"/>
    <lineage>
        <taxon>Bacteria</taxon>
        <taxon>Pseudomonadati</taxon>
        <taxon>Pseudomonadota</taxon>
        <taxon>Betaproteobacteria</taxon>
        <taxon>Burkholderiales</taxon>
        <taxon>Comamonadaceae</taxon>
        <taxon>Comamonas</taxon>
    </lineage>
</organism>
<dbReference type="Proteomes" id="UP000196138">
    <property type="component" value="Chromosome"/>
</dbReference>
<keyword evidence="3" id="KW-1185">Reference proteome</keyword>
<proteinExistence type="predicted"/>
<evidence type="ECO:0000313" key="2">
    <source>
        <dbReference type="EMBL" id="ARU06348.1"/>
    </source>
</evidence>
<evidence type="ECO:0000256" key="1">
    <source>
        <dbReference type="SAM" id="MobiDB-lite"/>
    </source>
</evidence>